<dbReference type="STRING" id="983967.A0A1E4T550"/>
<feature type="transmembrane region" description="Helical" evidence="5">
    <location>
        <begin position="148"/>
        <end position="168"/>
    </location>
</feature>
<keyword evidence="4 5" id="KW-0472">Membrane</keyword>
<name>A0A1E4T550_9ASCO</name>
<reference evidence="8" key="1">
    <citation type="submission" date="2016-04" db="EMBL/GenBank/DDBJ databases">
        <title>Comparative genomics of biotechnologically important yeasts.</title>
        <authorList>
            <consortium name="DOE Joint Genome Institute"/>
            <person name="Riley R."/>
            <person name="Haridas S."/>
            <person name="Wolfe K.H."/>
            <person name="Lopes M.R."/>
            <person name="Hittinger C.T."/>
            <person name="Goker M."/>
            <person name="Salamov A."/>
            <person name="Wisecaver J."/>
            <person name="Long T.M."/>
            <person name="Aerts A.L."/>
            <person name="Barry K."/>
            <person name="Choi C."/>
            <person name="Clum A."/>
            <person name="Coughlan A.Y."/>
            <person name="Deshpande S."/>
            <person name="Douglass A.P."/>
            <person name="Hanson S.J."/>
            <person name="Klenk H.-P."/>
            <person name="Labutti K."/>
            <person name="Lapidus A."/>
            <person name="Lindquist E."/>
            <person name="Lipzen A."/>
            <person name="Meier-Kolthoff J.P."/>
            <person name="Ohm R.A."/>
            <person name="Otillar R.P."/>
            <person name="Pangilinan J."/>
            <person name="Peng Y."/>
            <person name="Rokas A."/>
            <person name="Rosa C.A."/>
            <person name="Scheuner C."/>
            <person name="Sibirny A.A."/>
            <person name="Slot J.C."/>
            <person name="Stielow J.B."/>
            <person name="Sun H."/>
            <person name="Kurtzman C.P."/>
            <person name="Blackwell M."/>
            <person name="Grigoriev I.V."/>
            <person name="Jeffries T.W."/>
        </authorList>
    </citation>
    <scope>NUCLEOTIDE SEQUENCE [LARGE SCALE GENOMIC DNA]</scope>
    <source>
        <strain evidence="8">NRRL YB-2248</strain>
    </source>
</reference>
<evidence type="ECO:0000256" key="2">
    <source>
        <dbReference type="ARBA" id="ARBA00022692"/>
    </source>
</evidence>
<feature type="transmembrane region" description="Helical" evidence="5">
    <location>
        <begin position="241"/>
        <end position="265"/>
    </location>
</feature>
<feature type="transmembrane region" description="Helical" evidence="5">
    <location>
        <begin position="310"/>
        <end position="327"/>
    </location>
</feature>
<dbReference type="OrthoDB" id="306876at2759"/>
<feature type="transmembrane region" description="Helical" evidence="5">
    <location>
        <begin position="272"/>
        <end position="295"/>
    </location>
</feature>
<dbReference type="PANTHER" id="PTHR22911:SF6">
    <property type="entry name" value="SOLUTE CARRIER FAMILY 35 MEMBER G1"/>
    <property type="match status" value="1"/>
</dbReference>
<dbReference type="InterPro" id="IPR000620">
    <property type="entry name" value="EamA_dom"/>
</dbReference>
<sequence length="417" mass="46679">MLLNNESQEPFLISSDDEEIHHVSHLVSTTTPIPPQKSSYDGTPSIENTFSFTSDVNSSAFLPSSRSFKAKIKRNLGIILSFFGYVFNTLMFLLCKLILQDENYQNINPFHILFIRMIITYICCYGYAKYQKIEHFPYGKKGYRLFIFFRGFFGFVGVYCSYTALRWLSVNDSVVITFLSPTVTALMAWFTLGERYTRMEAIGGAVSFFGIICIARPKFIFGQPNLPAGAGVDDGAESGDPSLRLLGISLFLLSVFTTGASMCLIRRIGFSASPLISVAMFSLVTCVGSLIGILLDPSLTFEYPTNYKQLFLWLSIGLAGFLMQMLSTAAMQREKASRIMTVSYTQVAYTLLVDYIFWKHVPNVLSVVGTVIVLLGAFIVIYFKDDDTDYSKIAIDDEEERPAESILLNTIPNTRAS</sequence>
<evidence type="ECO:0000259" key="6">
    <source>
        <dbReference type="Pfam" id="PF00892"/>
    </source>
</evidence>
<feature type="domain" description="EamA" evidence="6">
    <location>
        <begin position="246"/>
        <end position="381"/>
    </location>
</feature>
<accession>A0A1E4T550</accession>
<dbReference type="GO" id="GO:0016020">
    <property type="term" value="C:membrane"/>
    <property type="evidence" value="ECO:0007669"/>
    <property type="project" value="UniProtKB-SubCell"/>
</dbReference>
<feature type="transmembrane region" description="Helical" evidence="5">
    <location>
        <begin position="201"/>
        <end position="221"/>
    </location>
</feature>
<keyword evidence="8" id="KW-1185">Reference proteome</keyword>
<evidence type="ECO:0000313" key="8">
    <source>
        <dbReference type="Proteomes" id="UP000094801"/>
    </source>
</evidence>
<comment type="subcellular location">
    <subcellularLocation>
        <location evidence="1">Membrane</location>
        <topology evidence="1">Multi-pass membrane protein</topology>
    </subcellularLocation>
</comment>
<keyword evidence="2 5" id="KW-0812">Transmembrane</keyword>
<feature type="transmembrane region" description="Helical" evidence="5">
    <location>
        <begin position="111"/>
        <end position="128"/>
    </location>
</feature>
<evidence type="ECO:0000256" key="1">
    <source>
        <dbReference type="ARBA" id="ARBA00004141"/>
    </source>
</evidence>
<feature type="domain" description="EamA" evidence="6">
    <location>
        <begin position="76"/>
        <end position="215"/>
    </location>
</feature>
<dbReference type="AlphaFoldDB" id="A0A1E4T550"/>
<dbReference type="SUPFAM" id="SSF103481">
    <property type="entry name" value="Multidrug resistance efflux transporter EmrE"/>
    <property type="match status" value="2"/>
</dbReference>
<dbReference type="Proteomes" id="UP000094801">
    <property type="component" value="Unassembled WGS sequence"/>
</dbReference>
<proteinExistence type="predicted"/>
<keyword evidence="3 5" id="KW-1133">Transmembrane helix</keyword>
<dbReference type="PANTHER" id="PTHR22911">
    <property type="entry name" value="ACYL-MALONYL CONDENSING ENZYME-RELATED"/>
    <property type="match status" value="1"/>
</dbReference>
<dbReference type="InterPro" id="IPR037185">
    <property type="entry name" value="EmrE-like"/>
</dbReference>
<organism evidence="7 8">
    <name type="scientific">[Candida] arabinofermentans NRRL YB-2248</name>
    <dbReference type="NCBI Taxonomy" id="983967"/>
    <lineage>
        <taxon>Eukaryota</taxon>
        <taxon>Fungi</taxon>
        <taxon>Dikarya</taxon>
        <taxon>Ascomycota</taxon>
        <taxon>Saccharomycotina</taxon>
        <taxon>Pichiomycetes</taxon>
        <taxon>Pichiales</taxon>
        <taxon>Pichiaceae</taxon>
        <taxon>Ogataea</taxon>
        <taxon>Ogataea/Candida clade</taxon>
    </lineage>
</organism>
<evidence type="ECO:0000313" key="7">
    <source>
        <dbReference type="EMBL" id="ODV86852.1"/>
    </source>
</evidence>
<evidence type="ECO:0000256" key="5">
    <source>
        <dbReference type="SAM" id="Phobius"/>
    </source>
</evidence>
<feature type="transmembrane region" description="Helical" evidence="5">
    <location>
        <begin position="364"/>
        <end position="383"/>
    </location>
</feature>
<dbReference type="Pfam" id="PF00892">
    <property type="entry name" value="EamA"/>
    <property type="match status" value="2"/>
</dbReference>
<protein>
    <recommendedName>
        <fullName evidence="6">EamA domain-containing protein</fullName>
    </recommendedName>
</protein>
<dbReference type="EMBL" id="KV453849">
    <property type="protein sequence ID" value="ODV86852.1"/>
    <property type="molecule type" value="Genomic_DNA"/>
</dbReference>
<gene>
    <name evidence="7" type="ORF">CANARDRAFT_195992</name>
</gene>
<evidence type="ECO:0000256" key="3">
    <source>
        <dbReference type="ARBA" id="ARBA00022989"/>
    </source>
</evidence>
<evidence type="ECO:0000256" key="4">
    <source>
        <dbReference type="ARBA" id="ARBA00023136"/>
    </source>
</evidence>
<feature type="transmembrane region" description="Helical" evidence="5">
    <location>
        <begin position="174"/>
        <end position="192"/>
    </location>
</feature>
<feature type="transmembrane region" description="Helical" evidence="5">
    <location>
        <begin position="76"/>
        <end position="99"/>
    </location>
</feature>